<sequence>MLYRSKRLFSSFKHTVRLIAFVLLVSCISSCSLVKIESEQKPLGTRELNTRLLTQNYAQTAMDRVELAADSITKLAVDDKDIQINTLYWKIQTSEELGKLSFQTEPKIALMDTWSYFLEVKQSFQNPKLEPVFGTYKPIAIDAVNQNIDGIERIAASVLPTKEFQKIKTFVEDYAKNTPLLLQQEFKHKSIREDYLKFKDIPDSTAVQTVGTLSEVVADATNRFGYYSDASSKRLNWKAEMLLKKKGIDSMDFEAKMAEIDRQFERLITVAENSPETIKDAIIEFRYNISPLFEGLNYEIGSAMESLSEDLTSVDSMLLRERVALDSIIKRERIALTEKADTLVDEGIKTAFDSIGDTLSSLILYFILLFIVVLGLPFYLGYLIGKQKSKSQSK</sequence>
<evidence type="ECO:0008006" key="4">
    <source>
        <dbReference type="Google" id="ProtNLM"/>
    </source>
</evidence>
<name>A0ABS3T0V4_9FLAO</name>
<accession>A0ABS3T0V4</accession>
<organism evidence="2 3">
    <name type="scientific">Winogradskyella pelagia</name>
    <dbReference type="NCBI Taxonomy" id="2819984"/>
    <lineage>
        <taxon>Bacteria</taxon>
        <taxon>Pseudomonadati</taxon>
        <taxon>Bacteroidota</taxon>
        <taxon>Flavobacteriia</taxon>
        <taxon>Flavobacteriales</taxon>
        <taxon>Flavobacteriaceae</taxon>
        <taxon>Winogradskyella</taxon>
    </lineage>
</organism>
<keyword evidence="1" id="KW-0812">Transmembrane</keyword>
<keyword evidence="1" id="KW-0472">Membrane</keyword>
<reference evidence="2 3" key="1">
    <citation type="submission" date="2021-03" db="EMBL/GenBank/DDBJ databases">
        <title>Winogradskyella sp. nov., isolated from costal sediment.</title>
        <authorList>
            <person name="Gao C."/>
        </authorList>
    </citation>
    <scope>NUCLEOTIDE SEQUENCE [LARGE SCALE GENOMIC DNA]</scope>
    <source>
        <strain evidence="2 3">DF17</strain>
    </source>
</reference>
<feature type="transmembrane region" description="Helical" evidence="1">
    <location>
        <begin position="362"/>
        <end position="384"/>
    </location>
</feature>
<evidence type="ECO:0000313" key="3">
    <source>
        <dbReference type="Proteomes" id="UP000676776"/>
    </source>
</evidence>
<protein>
    <recommendedName>
        <fullName evidence="4">Chemotaxis protein</fullName>
    </recommendedName>
</protein>
<dbReference type="Proteomes" id="UP000676776">
    <property type="component" value="Unassembled WGS sequence"/>
</dbReference>
<proteinExistence type="predicted"/>
<evidence type="ECO:0000256" key="1">
    <source>
        <dbReference type="SAM" id="Phobius"/>
    </source>
</evidence>
<keyword evidence="1" id="KW-1133">Transmembrane helix</keyword>
<gene>
    <name evidence="2" type="ORF">J4050_06440</name>
</gene>
<comment type="caution">
    <text evidence="2">The sequence shown here is derived from an EMBL/GenBank/DDBJ whole genome shotgun (WGS) entry which is preliminary data.</text>
</comment>
<dbReference type="EMBL" id="JAGEVF010000004">
    <property type="protein sequence ID" value="MBO3116376.1"/>
    <property type="molecule type" value="Genomic_DNA"/>
</dbReference>
<dbReference type="RefSeq" id="WP_208153487.1">
    <property type="nucleotide sequence ID" value="NZ_JAGEVF010000004.1"/>
</dbReference>
<keyword evidence="3" id="KW-1185">Reference proteome</keyword>
<evidence type="ECO:0000313" key="2">
    <source>
        <dbReference type="EMBL" id="MBO3116376.1"/>
    </source>
</evidence>